<feature type="domain" description="Methyltransferase" evidence="1">
    <location>
        <begin position="47"/>
        <end position="138"/>
    </location>
</feature>
<dbReference type="GO" id="GO:0032259">
    <property type="term" value="P:methylation"/>
    <property type="evidence" value="ECO:0007669"/>
    <property type="project" value="UniProtKB-KW"/>
</dbReference>
<protein>
    <submittedName>
        <fullName evidence="2">Class I SAM-dependent methyltransferase</fullName>
    </submittedName>
</protein>
<reference evidence="2 3" key="1">
    <citation type="submission" date="2020-02" db="EMBL/GenBank/DDBJ databases">
        <title>Whole-genome analyses of novel actinobacteria.</title>
        <authorList>
            <person name="Sahin N."/>
            <person name="Tokatli A."/>
        </authorList>
    </citation>
    <scope>NUCLEOTIDE SEQUENCE [LARGE SCALE GENOMIC DNA]</scope>
    <source>
        <strain evidence="2 3">YC419</strain>
    </source>
</reference>
<keyword evidence="2" id="KW-0489">Methyltransferase</keyword>
<dbReference type="Gene3D" id="3.40.50.150">
    <property type="entry name" value="Vaccinia Virus protein VP39"/>
    <property type="match status" value="1"/>
</dbReference>
<gene>
    <name evidence="2" type="ORF">G6048_30125</name>
</gene>
<keyword evidence="2" id="KW-0808">Transferase</keyword>
<evidence type="ECO:0000313" key="3">
    <source>
        <dbReference type="Proteomes" id="UP001518140"/>
    </source>
</evidence>
<dbReference type="InterPro" id="IPR041698">
    <property type="entry name" value="Methyltransf_25"/>
</dbReference>
<dbReference type="Pfam" id="PF13649">
    <property type="entry name" value="Methyltransf_25"/>
    <property type="match status" value="1"/>
</dbReference>
<keyword evidence="3" id="KW-1185">Reference proteome</keyword>
<dbReference type="GO" id="GO:0008168">
    <property type="term" value="F:methyltransferase activity"/>
    <property type="evidence" value="ECO:0007669"/>
    <property type="project" value="UniProtKB-KW"/>
</dbReference>
<sequence length="231" mass="25537">MASWTAYGEHHIREGTEIGEVDRIDWGFWAGVGPGSEVLGDLTGRRVLDLCSGLGRHAAHLARDHGALVDAIEASPAQHQRALARYPDQDGLHLVLSDAVDHLAMTEQPYDMIYSRHGLSYLDPSAVLPVLARALRPGDRLAFSVIHTTKTGQSPATSVEPRMEELPLGDQQLPVRMWILGVELWEDLLVDHGFILDSVHVLDSPDHPNPVSCRLFVAQRTPRVTSRQRTT</sequence>
<name>A0ABX0E516_9ACTN</name>
<dbReference type="Proteomes" id="UP001518140">
    <property type="component" value="Unassembled WGS sequence"/>
</dbReference>
<accession>A0ABX0E516</accession>
<dbReference type="CDD" id="cd02440">
    <property type="entry name" value="AdoMet_MTases"/>
    <property type="match status" value="1"/>
</dbReference>
<dbReference type="InterPro" id="IPR029063">
    <property type="entry name" value="SAM-dependent_MTases_sf"/>
</dbReference>
<comment type="caution">
    <text evidence="2">The sequence shown here is derived from an EMBL/GenBank/DDBJ whole genome shotgun (WGS) entry which is preliminary data.</text>
</comment>
<dbReference type="SUPFAM" id="SSF53335">
    <property type="entry name" value="S-adenosyl-L-methionine-dependent methyltransferases"/>
    <property type="match status" value="1"/>
</dbReference>
<organism evidence="2 3">
    <name type="scientific">Streptomyces ureilyticus</name>
    <dbReference type="NCBI Taxonomy" id="1775131"/>
    <lineage>
        <taxon>Bacteria</taxon>
        <taxon>Bacillati</taxon>
        <taxon>Actinomycetota</taxon>
        <taxon>Actinomycetes</taxon>
        <taxon>Kitasatosporales</taxon>
        <taxon>Streptomycetaceae</taxon>
        <taxon>Streptomyces</taxon>
    </lineage>
</organism>
<dbReference type="EMBL" id="JAAKZX010000119">
    <property type="protein sequence ID" value="NGO46217.1"/>
    <property type="molecule type" value="Genomic_DNA"/>
</dbReference>
<evidence type="ECO:0000259" key="1">
    <source>
        <dbReference type="Pfam" id="PF13649"/>
    </source>
</evidence>
<proteinExistence type="predicted"/>
<evidence type="ECO:0000313" key="2">
    <source>
        <dbReference type="EMBL" id="NGO46217.1"/>
    </source>
</evidence>